<gene>
    <name evidence="8" type="ORF">ABLG96_04020</name>
</gene>
<feature type="transmembrane region" description="Helical" evidence="7">
    <location>
        <begin position="255"/>
        <end position="274"/>
    </location>
</feature>
<evidence type="ECO:0000256" key="5">
    <source>
        <dbReference type="ARBA" id="ARBA00022989"/>
    </source>
</evidence>
<evidence type="ECO:0000256" key="4">
    <source>
        <dbReference type="ARBA" id="ARBA00022692"/>
    </source>
</evidence>
<feature type="transmembrane region" description="Helical" evidence="7">
    <location>
        <begin position="210"/>
        <end position="234"/>
    </location>
</feature>
<evidence type="ECO:0000256" key="6">
    <source>
        <dbReference type="ARBA" id="ARBA00023136"/>
    </source>
</evidence>
<dbReference type="PANTHER" id="PTHR30106">
    <property type="entry name" value="INNER MEMBRANE PROTEIN YEIH-RELATED"/>
    <property type="match status" value="1"/>
</dbReference>
<feature type="transmembrane region" description="Helical" evidence="7">
    <location>
        <begin position="36"/>
        <end position="54"/>
    </location>
</feature>
<keyword evidence="3" id="KW-1003">Cell membrane</keyword>
<sequence length="338" mass="34247">MTGARRSAARGILPGLMLVAVATGIAWLAHLALPQVSPLTFGLLLGIVLGNTGLARDSFRPGLQVAARRLLRLGIVVLGLRLSLPQVADLGLPMLIVVVATVVIAFGGTLVLARAFGLSRDAGLLLATGFSICGASAVAAMNGVTRSKESDVVTAISLVTLFGSAAILMLPALQVPLGLDDHHFGLWTGASVHDVAQTVAAASVAGPVALSAAIVVKLTRVVLLAPMVAIAAVVERRRSTSGDGATDSARVARPALLPLFVAGFLLAVLVRSSGLLPPSVLGVAQTVETTLLTAAMVGLGTSVRLRTLIRTAGRSALVGLLSWILIAGVALIGVHLAG</sequence>
<evidence type="ECO:0000313" key="8">
    <source>
        <dbReference type="EMBL" id="XCG64516.1"/>
    </source>
</evidence>
<protein>
    <submittedName>
        <fullName evidence="8">Sulfate exporter family transporter</fullName>
    </submittedName>
</protein>
<dbReference type="Pfam" id="PF03601">
    <property type="entry name" value="Cons_hypoth698"/>
    <property type="match status" value="1"/>
</dbReference>
<feature type="transmembrane region" description="Helical" evidence="7">
    <location>
        <begin position="153"/>
        <end position="172"/>
    </location>
</feature>
<name>A0AAU8DR81_9ACTN</name>
<feature type="transmembrane region" description="Helical" evidence="7">
    <location>
        <begin position="124"/>
        <end position="141"/>
    </location>
</feature>
<feature type="transmembrane region" description="Helical" evidence="7">
    <location>
        <begin position="315"/>
        <end position="337"/>
    </location>
</feature>
<accession>A0AAU8DR81</accession>
<proteinExistence type="inferred from homology"/>
<keyword evidence="6 7" id="KW-0472">Membrane</keyword>
<feature type="transmembrane region" description="Helical" evidence="7">
    <location>
        <begin position="90"/>
        <end position="112"/>
    </location>
</feature>
<keyword evidence="4 7" id="KW-0812">Transmembrane</keyword>
<evidence type="ECO:0000256" key="1">
    <source>
        <dbReference type="ARBA" id="ARBA00004651"/>
    </source>
</evidence>
<evidence type="ECO:0000256" key="7">
    <source>
        <dbReference type="SAM" id="Phobius"/>
    </source>
</evidence>
<dbReference type="GO" id="GO:0005886">
    <property type="term" value="C:plasma membrane"/>
    <property type="evidence" value="ECO:0007669"/>
    <property type="project" value="UniProtKB-SubCell"/>
</dbReference>
<organism evidence="8">
    <name type="scientific">Nakamurella sp. A5-74</name>
    <dbReference type="NCBI Taxonomy" id="3158264"/>
    <lineage>
        <taxon>Bacteria</taxon>
        <taxon>Bacillati</taxon>
        <taxon>Actinomycetota</taxon>
        <taxon>Actinomycetes</taxon>
        <taxon>Nakamurellales</taxon>
        <taxon>Nakamurellaceae</taxon>
        <taxon>Nakamurella</taxon>
    </lineage>
</organism>
<comment type="subcellular location">
    <subcellularLocation>
        <location evidence="1">Cell membrane</location>
        <topology evidence="1">Multi-pass membrane protein</topology>
    </subcellularLocation>
</comment>
<dbReference type="InterPro" id="IPR018383">
    <property type="entry name" value="UPF0324_pro"/>
</dbReference>
<feature type="transmembrane region" description="Helical" evidence="7">
    <location>
        <begin position="12"/>
        <end position="30"/>
    </location>
</feature>
<dbReference type="PANTHER" id="PTHR30106:SF2">
    <property type="entry name" value="UPF0324 INNER MEMBRANE PROTEIN YEIH"/>
    <property type="match status" value="1"/>
</dbReference>
<reference evidence="8" key="1">
    <citation type="submission" date="2024-05" db="EMBL/GenBank/DDBJ databases">
        <authorList>
            <person name="Cai S.Y."/>
            <person name="Jin L.M."/>
            <person name="Li H.R."/>
        </authorList>
    </citation>
    <scope>NUCLEOTIDE SEQUENCE</scope>
    <source>
        <strain evidence="8">A5-74</strain>
    </source>
</reference>
<keyword evidence="5 7" id="KW-1133">Transmembrane helix</keyword>
<dbReference type="RefSeq" id="WP_353650129.1">
    <property type="nucleotide sequence ID" value="NZ_CP159218.1"/>
</dbReference>
<evidence type="ECO:0000256" key="3">
    <source>
        <dbReference type="ARBA" id="ARBA00022475"/>
    </source>
</evidence>
<evidence type="ECO:0000256" key="2">
    <source>
        <dbReference type="ARBA" id="ARBA00007977"/>
    </source>
</evidence>
<feature type="transmembrane region" description="Helical" evidence="7">
    <location>
        <begin position="280"/>
        <end position="303"/>
    </location>
</feature>
<dbReference type="EMBL" id="CP159218">
    <property type="protein sequence ID" value="XCG64516.1"/>
    <property type="molecule type" value="Genomic_DNA"/>
</dbReference>
<dbReference type="AlphaFoldDB" id="A0AAU8DR81"/>
<comment type="similarity">
    <text evidence="2">Belongs to the UPF0324 family.</text>
</comment>